<evidence type="ECO:0000313" key="3">
    <source>
        <dbReference type="Proteomes" id="UP001143480"/>
    </source>
</evidence>
<accession>A0A9W6NSC1</accession>
<feature type="region of interest" description="Disordered" evidence="1">
    <location>
        <begin position="1"/>
        <end position="44"/>
    </location>
</feature>
<evidence type="ECO:0000256" key="1">
    <source>
        <dbReference type="SAM" id="MobiDB-lite"/>
    </source>
</evidence>
<reference evidence="2" key="2">
    <citation type="submission" date="2023-01" db="EMBL/GenBank/DDBJ databases">
        <authorList>
            <person name="Sun Q."/>
            <person name="Evtushenko L."/>
        </authorList>
    </citation>
    <scope>NUCLEOTIDE SEQUENCE</scope>
    <source>
        <strain evidence="2">VKM Ac-1321</strain>
    </source>
</reference>
<reference evidence="2" key="1">
    <citation type="journal article" date="2014" name="Int. J. Syst. Evol. Microbiol.">
        <title>Complete genome sequence of Corynebacterium casei LMG S-19264T (=DSM 44701T), isolated from a smear-ripened cheese.</title>
        <authorList>
            <consortium name="US DOE Joint Genome Institute (JGI-PGF)"/>
            <person name="Walter F."/>
            <person name="Albersmeier A."/>
            <person name="Kalinowski J."/>
            <person name="Ruckert C."/>
        </authorList>
    </citation>
    <scope>NUCLEOTIDE SEQUENCE</scope>
    <source>
        <strain evidence="2">VKM Ac-1321</strain>
    </source>
</reference>
<organism evidence="2 3">
    <name type="scientific">Dactylosporangium matsuzakiense</name>
    <dbReference type="NCBI Taxonomy" id="53360"/>
    <lineage>
        <taxon>Bacteria</taxon>
        <taxon>Bacillati</taxon>
        <taxon>Actinomycetota</taxon>
        <taxon>Actinomycetes</taxon>
        <taxon>Micromonosporales</taxon>
        <taxon>Micromonosporaceae</taxon>
        <taxon>Dactylosporangium</taxon>
    </lineage>
</organism>
<feature type="compositionally biased region" description="Acidic residues" evidence="1">
    <location>
        <begin position="14"/>
        <end position="26"/>
    </location>
</feature>
<dbReference type="AlphaFoldDB" id="A0A9W6NSC1"/>
<proteinExistence type="predicted"/>
<name>A0A9W6NSC1_9ACTN</name>
<protein>
    <submittedName>
        <fullName evidence="2">Uncharacterized protein</fullName>
    </submittedName>
</protein>
<sequence>MTAEMPNPPTTWDQPDEELDDAELLTEDPAPTAETDFFWEDDEE</sequence>
<comment type="caution">
    <text evidence="2">The sequence shown here is derived from an EMBL/GenBank/DDBJ whole genome shotgun (WGS) entry which is preliminary data.</text>
</comment>
<gene>
    <name evidence="2" type="ORF">GCM10017581_092360</name>
</gene>
<keyword evidence="3" id="KW-1185">Reference proteome</keyword>
<evidence type="ECO:0000313" key="2">
    <source>
        <dbReference type="EMBL" id="GLL07484.1"/>
    </source>
</evidence>
<dbReference type="Proteomes" id="UP001143480">
    <property type="component" value="Unassembled WGS sequence"/>
</dbReference>
<dbReference type="RefSeq" id="WP_261961202.1">
    <property type="nucleotide sequence ID" value="NZ_BAAAXA010000001.1"/>
</dbReference>
<dbReference type="EMBL" id="BSFP01000097">
    <property type="protein sequence ID" value="GLL07484.1"/>
    <property type="molecule type" value="Genomic_DNA"/>
</dbReference>